<name>A0A7W4I6N5_GLUDI</name>
<sequence>MPSGYPTDWRAIDPLLPDMMRHGMTDCEIARRFSLPQSTVRTHITKLGLSHLRQRRMGGRGLPAPAPGAADSYDVGIALRRAVQSRGSNAAILADQVRVVSSGMTGVPGGRMRLPPGWGGSLGHGR</sequence>
<gene>
    <name evidence="1" type="ORF">HLH33_13010</name>
</gene>
<proteinExistence type="predicted"/>
<organism evidence="1 2">
    <name type="scientific">Gluconacetobacter diazotrophicus</name>
    <name type="common">Acetobacter diazotrophicus</name>
    <dbReference type="NCBI Taxonomy" id="33996"/>
    <lineage>
        <taxon>Bacteria</taxon>
        <taxon>Pseudomonadati</taxon>
        <taxon>Pseudomonadota</taxon>
        <taxon>Alphaproteobacteria</taxon>
        <taxon>Acetobacterales</taxon>
        <taxon>Acetobacteraceae</taxon>
        <taxon>Gluconacetobacter</taxon>
    </lineage>
</organism>
<dbReference type="AlphaFoldDB" id="A0A7W4I6N5"/>
<evidence type="ECO:0000313" key="2">
    <source>
        <dbReference type="Proteomes" id="UP000550787"/>
    </source>
</evidence>
<accession>A0A7W4I6N5</accession>
<protein>
    <submittedName>
        <fullName evidence="1">Uncharacterized protein</fullName>
    </submittedName>
</protein>
<dbReference type="Proteomes" id="UP000550787">
    <property type="component" value="Unassembled WGS sequence"/>
</dbReference>
<comment type="caution">
    <text evidence="1">The sequence shown here is derived from an EMBL/GenBank/DDBJ whole genome shotgun (WGS) entry which is preliminary data.</text>
</comment>
<evidence type="ECO:0000313" key="1">
    <source>
        <dbReference type="EMBL" id="MBB2157219.1"/>
    </source>
</evidence>
<reference evidence="1 2" key="1">
    <citation type="submission" date="2020-04" db="EMBL/GenBank/DDBJ databases">
        <title>Description of novel Gluconacetobacter.</title>
        <authorList>
            <person name="Sombolestani A."/>
        </authorList>
    </citation>
    <scope>NUCLEOTIDE SEQUENCE [LARGE SCALE GENOMIC DNA]</scope>
    <source>
        <strain evidence="1 2">LMG 7603</strain>
    </source>
</reference>
<dbReference type="RefSeq" id="WP_183116097.1">
    <property type="nucleotide sequence ID" value="NZ_JABEQG010000026.1"/>
</dbReference>
<dbReference type="EMBL" id="JABEQG010000026">
    <property type="protein sequence ID" value="MBB2157219.1"/>
    <property type="molecule type" value="Genomic_DNA"/>
</dbReference>
<dbReference type="Gene3D" id="1.10.10.60">
    <property type="entry name" value="Homeodomain-like"/>
    <property type="match status" value="1"/>
</dbReference>